<proteinExistence type="predicted"/>
<dbReference type="AlphaFoldDB" id="A0A853EPS2"/>
<name>A0A853EPS2_9MICO</name>
<evidence type="ECO:0000313" key="2">
    <source>
        <dbReference type="Proteomes" id="UP000561011"/>
    </source>
</evidence>
<evidence type="ECO:0000313" key="1">
    <source>
        <dbReference type="EMBL" id="NYS92496.1"/>
    </source>
</evidence>
<accession>A0A853EPS2</accession>
<gene>
    <name evidence="1" type="ORF">HZZ10_02985</name>
</gene>
<dbReference type="InterPro" id="IPR046268">
    <property type="entry name" value="DUF6301"/>
</dbReference>
<dbReference type="RefSeq" id="WP_179912348.1">
    <property type="nucleotide sequence ID" value="NZ_JACBYE010000004.1"/>
</dbReference>
<dbReference type="EMBL" id="JACBYE010000004">
    <property type="protein sequence ID" value="NYS92496.1"/>
    <property type="molecule type" value="Genomic_DNA"/>
</dbReference>
<dbReference type="Proteomes" id="UP000561011">
    <property type="component" value="Unassembled WGS sequence"/>
</dbReference>
<sequence>MDALSRVTDAQIDTICEAFVSVSWPLGRDDFKALAERLGWQLKLETSSGVHHRSGYSVNLPTVRSLVADDALAQVTIAVSDKSDDSRGLRSAADGLQSALSERLGQPSGSQHGDHYWELDNGGRIWLRTVPKKVLLVVQGQRFADVERGEERLGIGPDLTLGAGGGTD</sequence>
<comment type="caution">
    <text evidence="1">The sequence shown here is derived from an EMBL/GenBank/DDBJ whole genome shotgun (WGS) entry which is preliminary data.</text>
</comment>
<organism evidence="1 2">
    <name type="scientific">Sanguibacter inulinus</name>
    <dbReference type="NCBI Taxonomy" id="60922"/>
    <lineage>
        <taxon>Bacteria</taxon>
        <taxon>Bacillati</taxon>
        <taxon>Actinomycetota</taxon>
        <taxon>Actinomycetes</taxon>
        <taxon>Micrococcales</taxon>
        <taxon>Sanguibacteraceae</taxon>
        <taxon>Sanguibacter</taxon>
    </lineage>
</organism>
<keyword evidence="2" id="KW-1185">Reference proteome</keyword>
<reference evidence="1 2" key="1">
    <citation type="submission" date="2020-07" db="EMBL/GenBank/DDBJ databases">
        <title>MOT database genomes.</title>
        <authorList>
            <person name="Joseph S."/>
            <person name="Aduse-Opoku J."/>
            <person name="Hashim A."/>
            <person name="Wade W."/>
            <person name="Curtis M."/>
        </authorList>
    </citation>
    <scope>NUCLEOTIDE SEQUENCE [LARGE SCALE GENOMIC DNA]</scope>
    <source>
        <strain evidence="1 2">DSM 100099</strain>
    </source>
</reference>
<protein>
    <submittedName>
        <fullName evidence="1">Uncharacterized protein</fullName>
    </submittedName>
</protein>
<dbReference type="Pfam" id="PF19818">
    <property type="entry name" value="DUF6301"/>
    <property type="match status" value="1"/>
</dbReference>